<dbReference type="OrthoDB" id="264392at2759"/>
<dbReference type="InterPro" id="IPR015672">
    <property type="entry name" value="GPHR/GTG"/>
</dbReference>
<keyword evidence="4 7" id="KW-0472">Membrane</keyword>
<keyword evidence="11" id="KW-1185">Reference proteome</keyword>
<comment type="subcellular location">
    <subcellularLocation>
        <location evidence="1">Membrane</location>
        <topology evidence="1">Multi-pass membrane protein</topology>
    </subcellularLocation>
</comment>
<evidence type="ECO:0000313" key="11">
    <source>
        <dbReference type="Proteomes" id="UP001153069"/>
    </source>
</evidence>
<feature type="transmembrane region" description="Helical" evidence="7">
    <location>
        <begin position="243"/>
        <end position="266"/>
    </location>
</feature>
<evidence type="ECO:0000259" key="9">
    <source>
        <dbReference type="Pfam" id="PF12537"/>
    </source>
</evidence>
<evidence type="ECO:0000256" key="7">
    <source>
        <dbReference type="SAM" id="Phobius"/>
    </source>
</evidence>
<feature type="compositionally biased region" description="Low complexity" evidence="6">
    <location>
        <begin position="351"/>
        <end position="367"/>
    </location>
</feature>
<evidence type="ECO:0000256" key="1">
    <source>
        <dbReference type="ARBA" id="ARBA00004141"/>
    </source>
</evidence>
<keyword evidence="5" id="KW-0175">Coiled coil</keyword>
<dbReference type="PANTHER" id="PTHR15948:SF0">
    <property type="entry name" value="GOLGI PH REGULATOR A-RELATED"/>
    <property type="match status" value="1"/>
</dbReference>
<dbReference type="GO" id="GO:0016020">
    <property type="term" value="C:membrane"/>
    <property type="evidence" value="ECO:0007669"/>
    <property type="project" value="UniProtKB-SubCell"/>
</dbReference>
<evidence type="ECO:0000256" key="5">
    <source>
        <dbReference type="SAM" id="Coils"/>
    </source>
</evidence>
<name>A0A9N8F2Y4_9STRA</name>
<evidence type="ECO:0000256" key="4">
    <source>
        <dbReference type="ARBA" id="ARBA00023136"/>
    </source>
</evidence>
<feature type="domain" description="Abscisic acid G-protein coupled receptor-like" evidence="8">
    <location>
        <begin position="428"/>
        <end position="638"/>
    </location>
</feature>
<sequence>MDILLLGGAVVLSVSILRPSPLCHQYLHLQEEQTKGFRPLSITLGLSSCLFALSVLEATPSSWLLLLDNQVVDTTDDGSSKDGPDNEYLTLTFLYFVILTALSIYILVVCPCMAGALVLERVILRPDCNLLCGCLAGNKRPWWLKLATGFTSIAIHLLSWVYKTIFFFLTLGFLILQACWRLCFPPSAMAVSSRDNTSGMTLPISKIDTDANGTSTHNNSRLAALGCLVKGFYELLLLRGGTCLVGCLLGITITIACLHSIAPFIIEPISVGNNLALSLSWMCAIGIVVSACLNGFGSVSMPHSCLAGLYLDPIRPEAVTKAAVDLQKTQESLQTRKEQLRDMRMQRVSPKTGTATSNSKTSKTSPTWATITGLGSKRSVKPTFSGLGEELKQRRKKLLEEISFLEALVEEMKEDIEDMRYTQQMEAASRTTLGRVKSWVGVVFSVVLLIRLYFAATSVNTIWKNVYSDDTEGTTTGPSTKRDPVTTALLWLLGHHMVTEKEYDDLSQFISLLLTAVLSVSQVRTFLRTVAAMHRRFNQLFCPSNRGMNGRQTPRSDSALGTVDEGPVQTRTGVYMHMLAALMGSYFLACIVLTKAMLPWQYRASFSSALGGFEAFTIQTDVINAMFAMAAIVSGSILAMLFGIQKQNAVRHNVTWVDDLGNQGRDLDV</sequence>
<gene>
    <name evidence="10" type="ORF">SEMRO_3199_G345060.1</name>
</gene>
<protein>
    <submittedName>
        <fullName evidence="10">GPCR-type G protein COLD1</fullName>
    </submittedName>
</protein>
<keyword evidence="2 7" id="KW-0812">Transmembrane</keyword>
<dbReference type="InterPro" id="IPR025969">
    <property type="entry name" value="ABA_GPCR_dom"/>
</dbReference>
<organism evidence="10 11">
    <name type="scientific">Seminavis robusta</name>
    <dbReference type="NCBI Taxonomy" id="568900"/>
    <lineage>
        <taxon>Eukaryota</taxon>
        <taxon>Sar</taxon>
        <taxon>Stramenopiles</taxon>
        <taxon>Ochrophyta</taxon>
        <taxon>Bacillariophyta</taxon>
        <taxon>Bacillariophyceae</taxon>
        <taxon>Bacillariophycidae</taxon>
        <taxon>Naviculales</taxon>
        <taxon>Naviculaceae</taxon>
        <taxon>Seminavis</taxon>
    </lineage>
</organism>
<feature type="transmembrane region" description="Helical" evidence="7">
    <location>
        <begin position="622"/>
        <end position="644"/>
    </location>
</feature>
<feature type="transmembrane region" description="Helical" evidence="7">
    <location>
        <begin position="579"/>
        <end position="602"/>
    </location>
</feature>
<feature type="transmembrane region" description="Helical" evidence="7">
    <location>
        <begin position="506"/>
        <end position="527"/>
    </location>
</feature>
<dbReference type="Pfam" id="PF12430">
    <property type="entry name" value="ABA_GPCR"/>
    <property type="match status" value="1"/>
</dbReference>
<feature type="transmembrane region" description="Helical" evidence="7">
    <location>
        <begin position="278"/>
        <end position="296"/>
    </location>
</feature>
<proteinExistence type="predicted"/>
<comment type="caution">
    <text evidence="10">The sequence shown here is derived from an EMBL/GenBank/DDBJ whole genome shotgun (WGS) entry which is preliminary data.</text>
</comment>
<feature type="region of interest" description="Disordered" evidence="6">
    <location>
        <begin position="346"/>
        <end position="368"/>
    </location>
</feature>
<keyword evidence="3 7" id="KW-1133">Transmembrane helix</keyword>
<dbReference type="Proteomes" id="UP001153069">
    <property type="component" value="Unassembled WGS sequence"/>
</dbReference>
<dbReference type="PANTHER" id="PTHR15948">
    <property type="entry name" value="G-PROTEIN COUPLED RECEPTOR 89-RELATED"/>
    <property type="match status" value="1"/>
</dbReference>
<reference evidence="10" key="1">
    <citation type="submission" date="2020-06" db="EMBL/GenBank/DDBJ databases">
        <authorList>
            <consortium name="Plant Systems Biology data submission"/>
        </authorList>
    </citation>
    <scope>NUCLEOTIDE SEQUENCE</scope>
    <source>
        <strain evidence="10">D6</strain>
    </source>
</reference>
<dbReference type="InterPro" id="IPR022535">
    <property type="entry name" value="Golgi_pH-regulator_cons_dom"/>
</dbReference>
<dbReference type="EMBL" id="CAICTM010003197">
    <property type="protein sequence ID" value="CAB9531030.1"/>
    <property type="molecule type" value="Genomic_DNA"/>
</dbReference>
<evidence type="ECO:0000256" key="2">
    <source>
        <dbReference type="ARBA" id="ARBA00022692"/>
    </source>
</evidence>
<accession>A0A9N8F2Y4</accession>
<feature type="domain" description="Golgi pH regulator conserved" evidence="9">
    <location>
        <begin position="279"/>
        <end position="340"/>
    </location>
</feature>
<dbReference type="AlphaFoldDB" id="A0A9N8F2Y4"/>
<feature type="transmembrane region" description="Helical" evidence="7">
    <location>
        <begin position="93"/>
        <end position="119"/>
    </location>
</feature>
<feature type="transmembrane region" description="Helical" evidence="7">
    <location>
        <begin position="439"/>
        <end position="456"/>
    </location>
</feature>
<evidence type="ECO:0000259" key="8">
    <source>
        <dbReference type="Pfam" id="PF12430"/>
    </source>
</evidence>
<dbReference type="Pfam" id="PF12537">
    <property type="entry name" value="GPHR_N"/>
    <property type="match status" value="1"/>
</dbReference>
<evidence type="ECO:0000313" key="10">
    <source>
        <dbReference type="EMBL" id="CAB9531030.1"/>
    </source>
</evidence>
<evidence type="ECO:0000256" key="3">
    <source>
        <dbReference type="ARBA" id="ARBA00022989"/>
    </source>
</evidence>
<feature type="coiled-coil region" evidence="5">
    <location>
        <begin position="388"/>
        <end position="422"/>
    </location>
</feature>
<evidence type="ECO:0000256" key="6">
    <source>
        <dbReference type="SAM" id="MobiDB-lite"/>
    </source>
</evidence>